<evidence type="ECO:0000256" key="9">
    <source>
        <dbReference type="SAM" id="MobiDB-lite"/>
    </source>
</evidence>
<keyword evidence="5" id="KW-0249">Electron transport</keyword>
<accession>A0A238X7M9</accession>
<proteinExistence type="inferred from homology"/>
<dbReference type="PANTHER" id="PTHR43112">
    <property type="entry name" value="FERREDOXIN"/>
    <property type="match status" value="1"/>
</dbReference>
<evidence type="ECO:0000313" key="11">
    <source>
        <dbReference type="EMBL" id="SNR53839.1"/>
    </source>
</evidence>
<dbReference type="InterPro" id="IPR001041">
    <property type="entry name" value="2Fe-2S_ferredoxin-type"/>
</dbReference>
<evidence type="ECO:0000256" key="5">
    <source>
        <dbReference type="ARBA" id="ARBA00022982"/>
    </source>
</evidence>
<keyword evidence="3" id="KW-0001">2Fe-2S</keyword>
<feature type="compositionally biased region" description="Acidic residues" evidence="9">
    <location>
        <begin position="76"/>
        <end position="85"/>
    </location>
</feature>
<feature type="compositionally biased region" description="Gly residues" evidence="9">
    <location>
        <begin position="58"/>
        <end position="75"/>
    </location>
</feature>
<dbReference type="RefSeq" id="WP_089385303.1">
    <property type="nucleotide sequence ID" value="NZ_FZNQ01000013.1"/>
</dbReference>
<evidence type="ECO:0000256" key="2">
    <source>
        <dbReference type="ARBA" id="ARBA00022448"/>
    </source>
</evidence>
<dbReference type="CDD" id="cd00207">
    <property type="entry name" value="fer2"/>
    <property type="match status" value="1"/>
</dbReference>
<evidence type="ECO:0000256" key="1">
    <source>
        <dbReference type="ARBA" id="ARBA00007874"/>
    </source>
</evidence>
<dbReference type="InterPro" id="IPR036010">
    <property type="entry name" value="2Fe-2S_ferredoxin-like_sf"/>
</dbReference>
<keyword evidence="4" id="KW-0479">Metal-binding</keyword>
<dbReference type="EMBL" id="FZNQ01000013">
    <property type="protein sequence ID" value="SNR53839.1"/>
    <property type="molecule type" value="Genomic_DNA"/>
</dbReference>
<keyword evidence="7" id="KW-0411">Iron-sulfur</keyword>
<keyword evidence="6" id="KW-0408">Iron</keyword>
<feature type="domain" description="2Fe-2S ferredoxin-type" evidence="10">
    <location>
        <begin position="101"/>
        <end position="193"/>
    </location>
</feature>
<keyword evidence="12" id="KW-1185">Reference proteome</keyword>
<dbReference type="GO" id="GO:0051537">
    <property type="term" value="F:2 iron, 2 sulfur cluster binding"/>
    <property type="evidence" value="ECO:0007669"/>
    <property type="project" value="UniProtKB-KW"/>
</dbReference>
<evidence type="ECO:0000259" key="10">
    <source>
        <dbReference type="PROSITE" id="PS51085"/>
    </source>
</evidence>
<dbReference type="Proteomes" id="UP000198397">
    <property type="component" value="Unassembled WGS sequence"/>
</dbReference>
<keyword evidence="2" id="KW-0813">Transport</keyword>
<evidence type="ECO:0000256" key="7">
    <source>
        <dbReference type="ARBA" id="ARBA00023014"/>
    </source>
</evidence>
<dbReference type="Gene3D" id="3.10.20.30">
    <property type="match status" value="1"/>
</dbReference>
<organism evidence="11 12">
    <name type="scientific">Halorubrum vacuolatum</name>
    <name type="common">Natronobacterium vacuolatum</name>
    <dbReference type="NCBI Taxonomy" id="63740"/>
    <lineage>
        <taxon>Archaea</taxon>
        <taxon>Methanobacteriati</taxon>
        <taxon>Methanobacteriota</taxon>
        <taxon>Stenosarchaea group</taxon>
        <taxon>Halobacteria</taxon>
        <taxon>Halobacteriales</taxon>
        <taxon>Haloferacaceae</taxon>
        <taxon>Halorubrum</taxon>
    </lineage>
</organism>
<feature type="region of interest" description="Disordered" evidence="9">
    <location>
        <begin position="46"/>
        <end position="94"/>
    </location>
</feature>
<dbReference type="OrthoDB" id="235534at2157"/>
<dbReference type="SUPFAM" id="SSF54292">
    <property type="entry name" value="2Fe-2S ferredoxin-like"/>
    <property type="match status" value="1"/>
</dbReference>
<dbReference type="InterPro" id="IPR012675">
    <property type="entry name" value="Beta-grasp_dom_sf"/>
</dbReference>
<evidence type="ECO:0000256" key="6">
    <source>
        <dbReference type="ARBA" id="ARBA00023004"/>
    </source>
</evidence>
<comment type="cofactor">
    <cofactor evidence="8">
        <name>[2Fe-2S] cluster</name>
        <dbReference type="ChEBI" id="CHEBI:190135"/>
    </cofactor>
</comment>
<dbReference type="GO" id="GO:0046872">
    <property type="term" value="F:metal ion binding"/>
    <property type="evidence" value="ECO:0007669"/>
    <property type="project" value="UniProtKB-KW"/>
</dbReference>
<evidence type="ECO:0000256" key="4">
    <source>
        <dbReference type="ARBA" id="ARBA00022723"/>
    </source>
</evidence>
<protein>
    <submittedName>
        <fullName evidence="11">Ferredoxin [2Fe-2S]</fullName>
    </submittedName>
</protein>
<dbReference type="PROSITE" id="PS51085">
    <property type="entry name" value="2FE2S_FER_2"/>
    <property type="match status" value="1"/>
</dbReference>
<comment type="similarity">
    <text evidence="1">Belongs to the 2Fe2S plant-type ferredoxin family.</text>
</comment>
<name>A0A238X7M9_HALVU</name>
<gene>
    <name evidence="11" type="ORF">SAMN06264855_11360</name>
</gene>
<evidence type="ECO:0000313" key="12">
    <source>
        <dbReference type="Proteomes" id="UP000198397"/>
    </source>
</evidence>
<dbReference type="PANTHER" id="PTHR43112:SF3">
    <property type="entry name" value="FERREDOXIN-2, CHLOROPLASTIC"/>
    <property type="match status" value="1"/>
</dbReference>
<sequence length="193" mass="20299">MYDPLAIVLAAIATLTVVLFSALKGTGWEPNPDISEEVMERRATAVPETEFPEPGNRAIGGGGGGGAIPAGGGDGEGGELAEGAEEAAGPGDIPEDEIEHFEIEFLKQGETIEVANNETILEAGEENGWDLPYACRQGQCVSCAGHITDGPSEDFVEHDNQQMLEEAELDDGYTLTCVAYPRDSFSIETGEAP</sequence>
<evidence type="ECO:0000256" key="3">
    <source>
        <dbReference type="ARBA" id="ARBA00022714"/>
    </source>
</evidence>
<evidence type="ECO:0000256" key="8">
    <source>
        <dbReference type="ARBA" id="ARBA00034078"/>
    </source>
</evidence>
<dbReference type="Pfam" id="PF00111">
    <property type="entry name" value="Fer2"/>
    <property type="match status" value="1"/>
</dbReference>
<dbReference type="AlphaFoldDB" id="A0A238X7M9"/>
<reference evidence="11 12" key="1">
    <citation type="submission" date="2017-06" db="EMBL/GenBank/DDBJ databases">
        <authorList>
            <person name="Kim H.J."/>
            <person name="Triplett B.A."/>
        </authorList>
    </citation>
    <scope>NUCLEOTIDE SEQUENCE [LARGE SCALE GENOMIC DNA]</scope>
    <source>
        <strain evidence="11 12">DSM 8800</strain>
    </source>
</reference>